<dbReference type="InterPro" id="IPR027417">
    <property type="entry name" value="P-loop_NTPase"/>
</dbReference>
<dbReference type="GO" id="GO:0046404">
    <property type="term" value="F:ATP-dependent polydeoxyribonucleotide 5'-hydroxyl-kinase activity"/>
    <property type="evidence" value="ECO:0007669"/>
    <property type="project" value="TreeGrafter"/>
</dbReference>
<dbReference type="EMBL" id="NJEU01000720">
    <property type="protein sequence ID" value="PHH71090.1"/>
    <property type="molecule type" value="Genomic_DNA"/>
</dbReference>
<dbReference type="AlphaFoldDB" id="A0A2C5YU85"/>
<evidence type="ECO:0000256" key="1">
    <source>
        <dbReference type="SAM" id="MobiDB-lite"/>
    </source>
</evidence>
<name>A0A2C5YU85_9HYPO</name>
<sequence>MAPETTRKRKAADAPNPPRTMKKALQSTVTKSAVANFFTPASQKPKDGTTWSQRCLSHDGPTTLLVGRHVPLDHDEQAAPRCKLAAFDLDSTLITTASGKKHASNAGDWKWWHSSVPAKLRELHDKQGYQVVILSNQGGLRLHFDSAFKGPKASAQKRVSDFKQKCTAILSSLDLPTSIYAATANDMYRKPRDGMWREACKDYGISENILDIQNSFFVGDAGGRTAVVCGNGSGTSIPKDFSCSDRNLAHNLGIAYQTPEEYFLDEKPRDFCHGLDLSAYHYKGDARFGHGQVMFEKKNDWEVIVFCGPPASGKSTFFWRHVEPLGYERVNQDLLKTREKCLQVAKELLANKKSIAIDNTNADVETRALWVGLAKKNKVPIRCLWFKTPLHLCEHNDAVRALNKTLNPEARPGLPKLAFTSFASRYKAPTSAEGFEDVVPIEFIFGGSQQEHQVWARYWL</sequence>
<dbReference type="PANTHER" id="PTHR12083">
    <property type="entry name" value="BIFUNCTIONAL POLYNUCLEOTIDE PHOSPHATASE/KINASE"/>
    <property type="match status" value="1"/>
</dbReference>
<accession>A0A2C5YU85</accession>
<dbReference type="NCBIfam" id="TIGR01664">
    <property type="entry name" value="DNA-3'-Pase"/>
    <property type="match status" value="1"/>
</dbReference>
<dbReference type="NCBIfam" id="TIGR01662">
    <property type="entry name" value="HAD-SF-IIIA"/>
    <property type="match status" value="1"/>
</dbReference>
<dbReference type="FunFam" id="3.40.50.300:FF:000737">
    <property type="entry name" value="Bifunctional polynucleotide phosphatase/kinase"/>
    <property type="match status" value="1"/>
</dbReference>
<organism evidence="2 3">
    <name type="scientific">Ophiocordyceps australis</name>
    <dbReference type="NCBI Taxonomy" id="1399860"/>
    <lineage>
        <taxon>Eukaryota</taxon>
        <taxon>Fungi</taxon>
        <taxon>Dikarya</taxon>
        <taxon>Ascomycota</taxon>
        <taxon>Pezizomycotina</taxon>
        <taxon>Sordariomycetes</taxon>
        <taxon>Hypocreomycetidae</taxon>
        <taxon>Hypocreales</taxon>
        <taxon>Ophiocordycipitaceae</taxon>
        <taxon>Ophiocordyceps</taxon>
    </lineage>
</organism>
<evidence type="ECO:0008006" key="4">
    <source>
        <dbReference type="Google" id="ProtNLM"/>
    </source>
</evidence>
<dbReference type="Gene3D" id="3.40.50.300">
    <property type="entry name" value="P-loop containing nucleotide triphosphate hydrolases"/>
    <property type="match status" value="1"/>
</dbReference>
<dbReference type="InterPro" id="IPR036412">
    <property type="entry name" value="HAD-like_sf"/>
</dbReference>
<dbReference type="Pfam" id="PF13671">
    <property type="entry name" value="AAA_33"/>
    <property type="match status" value="1"/>
</dbReference>
<dbReference type="SUPFAM" id="SSF52540">
    <property type="entry name" value="P-loop containing nucleoside triphosphate hydrolases"/>
    <property type="match status" value="1"/>
</dbReference>
<proteinExistence type="predicted"/>
<dbReference type="PANTHER" id="PTHR12083:SF9">
    <property type="entry name" value="BIFUNCTIONAL POLYNUCLEOTIDE PHOSPHATASE_KINASE"/>
    <property type="match status" value="1"/>
</dbReference>
<dbReference type="OrthoDB" id="19045at2759"/>
<reference evidence="2 3" key="1">
    <citation type="submission" date="2017-06" db="EMBL/GenBank/DDBJ databases">
        <title>Ant-infecting Ophiocordyceps genomes reveal a high diversity of potential behavioral manipulation genes and a possible major role for enterotoxins.</title>
        <authorList>
            <person name="De Bekker C."/>
            <person name="Evans H.C."/>
            <person name="Brachmann A."/>
            <person name="Hughes D.P."/>
        </authorList>
    </citation>
    <scope>NUCLEOTIDE SEQUENCE [LARGE SCALE GENOMIC DNA]</scope>
    <source>
        <strain evidence="2 3">1348a</strain>
    </source>
</reference>
<dbReference type="GO" id="GO:0003690">
    <property type="term" value="F:double-stranded DNA binding"/>
    <property type="evidence" value="ECO:0007669"/>
    <property type="project" value="TreeGrafter"/>
</dbReference>
<dbReference type="Proteomes" id="UP000224854">
    <property type="component" value="Unassembled WGS sequence"/>
</dbReference>
<comment type="caution">
    <text evidence="2">The sequence shown here is derived from an EMBL/GenBank/DDBJ whole genome shotgun (WGS) entry which is preliminary data.</text>
</comment>
<dbReference type="InterPro" id="IPR006551">
    <property type="entry name" value="Polynucleotide_phosphatase"/>
</dbReference>
<feature type="region of interest" description="Disordered" evidence="1">
    <location>
        <begin position="1"/>
        <end position="25"/>
    </location>
</feature>
<dbReference type="InterPro" id="IPR006549">
    <property type="entry name" value="HAD-SF_hydro_IIIA"/>
</dbReference>
<dbReference type="InterPro" id="IPR023214">
    <property type="entry name" value="HAD_sf"/>
</dbReference>
<dbReference type="FunFam" id="3.40.50.1000:FF:000078">
    <property type="entry name" value="Bifunctional polynucleotide phosphatase/kinase"/>
    <property type="match status" value="1"/>
</dbReference>
<dbReference type="Pfam" id="PF08645">
    <property type="entry name" value="PNK3P"/>
    <property type="match status" value="1"/>
</dbReference>
<evidence type="ECO:0000313" key="2">
    <source>
        <dbReference type="EMBL" id="PHH71090.1"/>
    </source>
</evidence>
<dbReference type="GO" id="GO:0006281">
    <property type="term" value="P:DNA repair"/>
    <property type="evidence" value="ECO:0007669"/>
    <property type="project" value="TreeGrafter"/>
</dbReference>
<dbReference type="GO" id="GO:0046403">
    <property type="term" value="F:polynucleotide 3'-phosphatase activity"/>
    <property type="evidence" value="ECO:0007669"/>
    <property type="project" value="TreeGrafter"/>
</dbReference>
<protein>
    <recommendedName>
        <fullName evidence="4">PNK FHA domain-containing protein</fullName>
    </recommendedName>
</protein>
<evidence type="ECO:0000313" key="3">
    <source>
        <dbReference type="Proteomes" id="UP000224854"/>
    </source>
</evidence>
<dbReference type="InterPro" id="IPR013954">
    <property type="entry name" value="PNK3P"/>
</dbReference>
<gene>
    <name evidence="2" type="ORF">CDD82_6757</name>
</gene>
<keyword evidence="3" id="KW-1185">Reference proteome</keyword>
<dbReference type="SUPFAM" id="SSF56784">
    <property type="entry name" value="HAD-like"/>
    <property type="match status" value="1"/>
</dbReference>
<dbReference type="Gene3D" id="3.40.50.1000">
    <property type="entry name" value="HAD superfamily/HAD-like"/>
    <property type="match status" value="1"/>
</dbReference>